<keyword evidence="8 10" id="KW-0472">Membrane</keyword>
<dbReference type="GO" id="GO:0006506">
    <property type="term" value="P:GPI anchor biosynthetic process"/>
    <property type="evidence" value="ECO:0007669"/>
    <property type="project" value="UniProtKB-UniPathway"/>
</dbReference>
<evidence type="ECO:0000256" key="2">
    <source>
        <dbReference type="ARBA" id="ARBA00004687"/>
    </source>
</evidence>
<dbReference type="PANTHER" id="PTHR28650:SF1">
    <property type="entry name" value="PHOSPHATIDYLINOSITOL-GLYCAN BIOSYNTHESIS CLASS X PROTEIN"/>
    <property type="match status" value="1"/>
</dbReference>
<comment type="caution">
    <text evidence="11">The sequence shown here is derived from an EMBL/GenBank/DDBJ whole genome shotgun (WGS) entry which is preliminary data.</text>
</comment>
<dbReference type="Proteomes" id="UP000559027">
    <property type="component" value="Unassembled WGS sequence"/>
</dbReference>
<accession>A0A8H5G6H7</accession>
<keyword evidence="7 10" id="KW-1133">Transmembrane helix</keyword>
<proteinExistence type="inferred from homology"/>
<evidence type="ECO:0000256" key="1">
    <source>
        <dbReference type="ARBA" id="ARBA00004389"/>
    </source>
</evidence>
<dbReference type="AlphaFoldDB" id="A0A8H5G6H7"/>
<dbReference type="OrthoDB" id="5546453at2759"/>
<evidence type="ECO:0000256" key="9">
    <source>
        <dbReference type="ARBA" id="ARBA00023180"/>
    </source>
</evidence>
<name>A0A8H5G6H7_9AGAR</name>
<feature type="transmembrane region" description="Helical" evidence="10">
    <location>
        <begin position="203"/>
        <end position="223"/>
    </location>
</feature>
<sequence>MLSVSATVHSSSSFHPTSQVTFTLRPHNPVPERCKLHLLYKLSPSVFIDPYELAQRQASYTFVKWGPTEIERPVHAVENQDTLALLTVVVPPHDDGAGSFQFDVDVPLHARYLAPISKDTTPLVDSGNYRHFPLERPQAFFACPREYDHNSPTTLPAYISASQLAEANMTLSTTQFIQIPYSPNSQVDFIRIPVGRKEDLPNVQVYTAAIILSIFIWISVSVVRTASYLRNSSGIDRLKTE</sequence>
<evidence type="ECO:0000313" key="11">
    <source>
        <dbReference type="EMBL" id="KAF5359299.1"/>
    </source>
</evidence>
<evidence type="ECO:0000256" key="10">
    <source>
        <dbReference type="RuleBase" id="RU366056"/>
    </source>
</evidence>
<protein>
    <recommendedName>
        <fullName evidence="10">Protein PBN1</fullName>
    </recommendedName>
</protein>
<evidence type="ECO:0000256" key="7">
    <source>
        <dbReference type="ARBA" id="ARBA00022989"/>
    </source>
</evidence>
<dbReference type="UniPathway" id="UPA00196"/>
<evidence type="ECO:0000256" key="8">
    <source>
        <dbReference type="ARBA" id="ARBA00023136"/>
    </source>
</evidence>
<dbReference type="PANTHER" id="PTHR28650">
    <property type="entry name" value="PHOSPHATIDYLINOSITOL-GLYCAN BIOSYNTHESIS CLASS X PROTEIN"/>
    <property type="match status" value="1"/>
</dbReference>
<gene>
    <name evidence="11" type="ORF">D9756_003563</name>
</gene>
<dbReference type="Pfam" id="PF08320">
    <property type="entry name" value="PIG-X"/>
    <property type="match status" value="1"/>
</dbReference>
<comment type="subcellular location">
    <subcellularLocation>
        <location evidence="1 10">Endoplasmic reticulum membrane</location>
        <topology evidence="1 10">Single-pass membrane protein</topology>
    </subcellularLocation>
</comment>
<evidence type="ECO:0000256" key="4">
    <source>
        <dbReference type="ARBA" id="ARBA00022502"/>
    </source>
</evidence>
<keyword evidence="12" id="KW-1185">Reference proteome</keyword>
<dbReference type="InterPro" id="IPR040039">
    <property type="entry name" value="PIGX"/>
</dbReference>
<dbReference type="SMART" id="SM00780">
    <property type="entry name" value="PIG-X"/>
    <property type="match status" value="1"/>
</dbReference>
<keyword evidence="4 10" id="KW-0337">GPI-anchor biosynthesis</keyword>
<evidence type="ECO:0000256" key="3">
    <source>
        <dbReference type="ARBA" id="ARBA00010345"/>
    </source>
</evidence>
<keyword evidence="6 10" id="KW-0256">Endoplasmic reticulum</keyword>
<evidence type="ECO:0000313" key="12">
    <source>
        <dbReference type="Proteomes" id="UP000559027"/>
    </source>
</evidence>
<dbReference type="EMBL" id="JAACJO010000004">
    <property type="protein sequence ID" value="KAF5359299.1"/>
    <property type="molecule type" value="Genomic_DNA"/>
</dbReference>
<evidence type="ECO:0000256" key="6">
    <source>
        <dbReference type="ARBA" id="ARBA00022824"/>
    </source>
</evidence>
<comment type="similarity">
    <text evidence="3 10">Belongs to the PIGX family.</text>
</comment>
<evidence type="ECO:0000256" key="5">
    <source>
        <dbReference type="ARBA" id="ARBA00022692"/>
    </source>
</evidence>
<comment type="pathway">
    <text evidence="2 10">Glycolipid biosynthesis; glycosylphosphatidylinositol-anchor biosynthesis.</text>
</comment>
<keyword evidence="9" id="KW-0325">Glycoprotein</keyword>
<comment type="function">
    <text evidence="10">Required for proper folding and/or the stability of a subset of proteins in the endoplasmic reticulum. Component of glycosylphosphatidylinositol-mannosyltransferase 1 which transfers the first of the 4 mannoses in the GPI-anchor precursors during GPI-anchor biosynthesis. Probably acts by stabilizing the mannosyltransferase GPI14.</text>
</comment>
<organism evidence="11 12">
    <name type="scientific">Leucocoprinus leucothites</name>
    <dbReference type="NCBI Taxonomy" id="201217"/>
    <lineage>
        <taxon>Eukaryota</taxon>
        <taxon>Fungi</taxon>
        <taxon>Dikarya</taxon>
        <taxon>Basidiomycota</taxon>
        <taxon>Agaricomycotina</taxon>
        <taxon>Agaricomycetes</taxon>
        <taxon>Agaricomycetidae</taxon>
        <taxon>Agaricales</taxon>
        <taxon>Agaricineae</taxon>
        <taxon>Agaricaceae</taxon>
        <taxon>Leucocoprinus</taxon>
    </lineage>
</organism>
<dbReference type="GO" id="GO:0005789">
    <property type="term" value="C:endoplasmic reticulum membrane"/>
    <property type="evidence" value="ECO:0007669"/>
    <property type="project" value="UniProtKB-SubCell"/>
</dbReference>
<keyword evidence="5 10" id="KW-0812">Transmembrane</keyword>
<reference evidence="11 12" key="1">
    <citation type="journal article" date="2020" name="ISME J.">
        <title>Uncovering the hidden diversity of litter-decomposition mechanisms in mushroom-forming fungi.</title>
        <authorList>
            <person name="Floudas D."/>
            <person name="Bentzer J."/>
            <person name="Ahren D."/>
            <person name="Johansson T."/>
            <person name="Persson P."/>
            <person name="Tunlid A."/>
        </authorList>
    </citation>
    <scope>NUCLEOTIDE SEQUENCE [LARGE SCALE GENOMIC DNA]</scope>
    <source>
        <strain evidence="11 12">CBS 146.42</strain>
    </source>
</reference>
<dbReference type="InterPro" id="IPR013233">
    <property type="entry name" value="PIG-X/PBN1"/>
</dbReference>